<protein>
    <submittedName>
        <fullName evidence="2">Uncharacterized protein</fullName>
    </submittedName>
</protein>
<evidence type="ECO:0000313" key="3">
    <source>
        <dbReference type="Proteomes" id="UP000254925"/>
    </source>
</evidence>
<feature type="region of interest" description="Disordered" evidence="1">
    <location>
        <begin position="1"/>
        <end position="20"/>
    </location>
</feature>
<name>A0A370HPW1_9HYPH</name>
<reference evidence="2 3" key="1">
    <citation type="submission" date="2018-07" db="EMBL/GenBank/DDBJ databases">
        <title>Genomic Encyclopedia of Type Strains, Phase IV (KMG-IV): sequencing the most valuable type-strain genomes for metagenomic binning, comparative biology and taxonomic classification.</title>
        <authorList>
            <person name="Goeker M."/>
        </authorList>
    </citation>
    <scope>NUCLEOTIDE SEQUENCE [LARGE SCALE GENOMIC DNA]</scope>
    <source>
        <strain evidence="2 3">DSM 14364</strain>
    </source>
</reference>
<evidence type="ECO:0000256" key="1">
    <source>
        <dbReference type="SAM" id="MobiDB-lite"/>
    </source>
</evidence>
<comment type="caution">
    <text evidence="2">The sequence shown here is derived from an EMBL/GenBank/DDBJ whole genome shotgun (WGS) entry which is preliminary data.</text>
</comment>
<organism evidence="2 3">
    <name type="scientific">Microvirga subterranea</name>
    <dbReference type="NCBI Taxonomy" id="186651"/>
    <lineage>
        <taxon>Bacteria</taxon>
        <taxon>Pseudomonadati</taxon>
        <taxon>Pseudomonadota</taxon>
        <taxon>Alphaproteobacteria</taxon>
        <taxon>Hyphomicrobiales</taxon>
        <taxon>Methylobacteriaceae</taxon>
        <taxon>Microvirga</taxon>
    </lineage>
</organism>
<keyword evidence="3" id="KW-1185">Reference proteome</keyword>
<sequence>MSNASYSRDTTAISEITGEPVSTWSEEWQHECEARTVLALSKSDRESFFNGSKDEDGKRKERGIIAIRGPKAAEALRGYMERIIEARSRRT</sequence>
<gene>
    <name evidence="2" type="ORF">DES45_103249</name>
</gene>
<dbReference type="Proteomes" id="UP000254925">
    <property type="component" value="Unassembled WGS sequence"/>
</dbReference>
<accession>A0A370HPW1</accession>
<dbReference type="Pfam" id="PF24751">
    <property type="entry name" value="DUF7696"/>
    <property type="match status" value="1"/>
</dbReference>
<dbReference type="OrthoDB" id="8020360at2"/>
<dbReference type="InterPro" id="IPR056113">
    <property type="entry name" value="DUF7696"/>
</dbReference>
<dbReference type="AlphaFoldDB" id="A0A370HPW1"/>
<dbReference type="EMBL" id="QQBB01000003">
    <property type="protein sequence ID" value="RDI59991.1"/>
    <property type="molecule type" value="Genomic_DNA"/>
</dbReference>
<proteinExistence type="predicted"/>
<evidence type="ECO:0000313" key="2">
    <source>
        <dbReference type="EMBL" id="RDI59991.1"/>
    </source>
</evidence>